<feature type="region of interest" description="Disordered" evidence="7">
    <location>
        <begin position="73"/>
        <end position="94"/>
    </location>
</feature>
<accession>A0A6J6STE9</accession>
<evidence type="ECO:0000256" key="1">
    <source>
        <dbReference type="ARBA" id="ARBA00022490"/>
    </source>
</evidence>
<feature type="domain" description="J" evidence="8">
    <location>
        <begin position="11"/>
        <end position="76"/>
    </location>
</feature>
<gene>
    <name evidence="9" type="ORF">UFOPK2754_00956</name>
</gene>
<dbReference type="InterPro" id="IPR036869">
    <property type="entry name" value="J_dom_sf"/>
</dbReference>
<evidence type="ECO:0000256" key="7">
    <source>
        <dbReference type="SAM" id="MobiDB-lite"/>
    </source>
</evidence>
<dbReference type="InterPro" id="IPR008971">
    <property type="entry name" value="HSP40/DnaJ_pept-bd"/>
</dbReference>
<organism evidence="9">
    <name type="scientific">freshwater metagenome</name>
    <dbReference type="NCBI Taxonomy" id="449393"/>
    <lineage>
        <taxon>unclassified sequences</taxon>
        <taxon>metagenomes</taxon>
        <taxon>ecological metagenomes</taxon>
    </lineage>
</organism>
<reference evidence="9" key="1">
    <citation type="submission" date="2020-05" db="EMBL/GenBank/DDBJ databases">
        <authorList>
            <person name="Chiriac C."/>
            <person name="Salcher M."/>
            <person name="Ghai R."/>
            <person name="Kavagutti S V."/>
        </authorList>
    </citation>
    <scope>NUCLEOTIDE SEQUENCE</scope>
</reference>
<keyword evidence="3" id="KW-0677">Repeat</keyword>
<dbReference type="GO" id="GO:0009408">
    <property type="term" value="P:response to heat"/>
    <property type="evidence" value="ECO:0007669"/>
    <property type="project" value="InterPro"/>
</dbReference>
<evidence type="ECO:0000256" key="5">
    <source>
        <dbReference type="ARBA" id="ARBA00022833"/>
    </source>
</evidence>
<evidence type="ECO:0000256" key="2">
    <source>
        <dbReference type="ARBA" id="ARBA00022723"/>
    </source>
</evidence>
<evidence type="ECO:0000256" key="3">
    <source>
        <dbReference type="ARBA" id="ARBA00022737"/>
    </source>
</evidence>
<evidence type="ECO:0000256" key="4">
    <source>
        <dbReference type="ARBA" id="ARBA00022771"/>
    </source>
</evidence>
<dbReference type="GO" id="GO:0051082">
    <property type="term" value="F:unfolded protein binding"/>
    <property type="evidence" value="ECO:0007669"/>
    <property type="project" value="InterPro"/>
</dbReference>
<keyword evidence="4" id="KW-0863">Zinc-finger</keyword>
<name>A0A6J6STE9_9ZZZZ</name>
<dbReference type="SUPFAM" id="SSF57938">
    <property type="entry name" value="DnaJ/Hsp40 cysteine-rich domain"/>
    <property type="match status" value="1"/>
</dbReference>
<dbReference type="Gene3D" id="1.10.287.110">
    <property type="entry name" value="DnaJ domain"/>
    <property type="match status" value="1"/>
</dbReference>
<keyword evidence="1" id="KW-0963">Cytoplasm</keyword>
<dbReference type="PANTHER" id="PTHR43096">
    <property type="entry name" value="DNAJ HOMOLOG 1, MITOCHONDRIAL-RELATED"/>
    <property type="match status" value="1"/>
</dbReference>
<dbReference type="EMBL" id="CAEZYR010000026">
    <property type="protein sequence ID" value="CAB4737945.1"/>
    <property type="molecule type" value="Genomic_DNA"/>
</dbReference>
<dbReference type="InterPro" id="IPR018253">
    <property type="entry name" value="DnaJ_domain_CS"/>
</dbReference>
<dbReference type="GO" id="GO:0008270">
    <property type="term" value="F:zinc ion binding"/>
    <property type="evidence" value="ECO:0007669"/>
    <property type="project" value="UniProtKB-KW"/>
</dbReference>
<dbReference type="InterPro" id="IPR012724">
    <property type="entry name" value="DnaJ"/>
</dbReference>
<keyword evidence="5" id="KW-0862">Zinc</keyword>
<dbReference type="SMART" id="SM00271">
    <property type="entry name" value="DnaJ"/>
    <property type="match status" value="1"/>
</dbReference>
<dbReference type="GO" id="GO:0005524">
    <property type="term" value="F:ATP binding"/>
    <property type="evidence" value="ECO:0007669"/>
    <property type="project" value="InterPro"/>
</dbReference>
<keyword evidence="2" id="KW-0479">Metal-binding</keyword>
<dbReference type="GO" id="GO:0031072">
    <property type="term" value="F:heat shock protein binding"/>
    <property type="evidence" value="ECO:0007669"/>
    <property type="project" value="InterPro"/>
</dbReference>
<proteinExistence type="inferred from homology"/>
<evidence type="ECO:0000259" key="8">
    <source>
        <dbReference type="PROSITE" id="PS50076"/>
    </source>
</evidence>
<dbReference type="HAMAP" id="MF_01152">
    <property type="entry name" value="DnaJ"/>
    <property type="match status" value="1"/>
</dbReference>
<dbReference type="CDD" id="cd06257">
    <property type="entry name" value="DnaJ"/>
    <property type="match status" value="1"/>
</dbReference>
<dbReference type="PRINTS" id="PR00625">
    <property type="entry name" value="JDOMAIN"/>
</dbReference>
<dbReference type="Pfam" id="PF01556">
    <property type="entry name" value="DnaJ_C"/>
    <property type="match status" value="1"/>
</dbReference>
<dbReference type="Gene3D" id="6.20.20.10">
    <property type="match status" value="1"/>
</dbReference>
<dbReference type="SUPFAM" id="SSF49493">
    <property type="entry name" value="HSP40/DnaJ peptide-binding domain"/>
    <property type="match status" value="2"/>
</dbReference>
<dbReference type="AlphaFoldDB" id="A0A6J6STE9"/>
<dbReference type="PROSITE" id="PS00636">
    <property type="entry name" value="DNAJ_1"/>
    <property type="match status" value="1"/>
</dbReference>
<dbReference type="Gene3D" id="2.60.260.20">
    <property type="entry name" value="Urease metallochaperone UreE, N-terminal domain"/>
    <property type="match status" value="2"/>
</dbReference>
<dbReference type="Pfam" id="PF00226">
    <property type="entry name" value="DnaJ"/>
    <property type="match status" value="1"/>
</dbReference>
<dbReference type="GO" id="GO:0042026">
    <property type="term" value="P:protein refolding"/>
    <property type="evidence" value="ECO:0007669"/>
    <property type="project" value="TreeGrafter"/>
</dbReference>
<evidence type="ECO:0000256" key="6">
    <source>
        <dbReference type="ARBA" id="ARBA00023016"/>
    </source>
</evidence>
<dbReference type="InterPro" id="IPR036410">
    <property type="entry name" value="HSP_DnaJ_Cys-rich_dom_sf"/>
</dbReference>
<dbReference type="CDD" id="cd10747">
    <property type="entry name" value="DnaJ_C"/>
    <property type="match status" value="1"/>
</dbReference>
<dbReference type="PROSITE" id="PS50076">
    <property type="entry name" value="DNAJ_2"/>
    <property type="match status" value="1"/>
</dbReference>
<dbReference type="GO" id="GO:0005737">
    <property type="term" value="C:cytoplasm"/>
    <property type="evidence" value="ECO:0007669"/>
    <property type="project" value="TreeGrafter"/>
</dbReference>
<dbReference type="FunFam" id="2.60.260.20:FF:000005">
    <property type="entry name" value="Chaperone protein dnaJ 1, mitochondrial"/>
    <property type="match status" value="1"/>
</dbReference>
<dbReference type="PANTHER" id="PTHR43096:SF54">
    <property type="entry name" value="CHAPERONE PROTEIN DNAJ 1"/>
    <property type="match status" value="1"/>
</dbReference>
<keyword evidence="6" id="KW-0346">Stress response</keyword>
<protein>
    <submittedName>
        <fullName evidence="9">Unannotated protein</fullName>
    </submittedName>
</protein>
<dbReference type="InterPro" id="IPR001623">
    <property type="entry name" value="DnaJ_domain"/>
</dbReference>
<dbReference type="InterPro" id="IPR002939">
    <property type="entry name" value="DnaJ_C"/>
</dbReference>
<sequence>MAPQREWFEKDYYKALGVAATASPTELTQAYRKLARKFHPDANPDDASAEDAFKEISAAYDVLSDEARRKEYDEVRTMGPRQSGPRGFGGPGGPGGGFGNVRIEDLGDLGDIFGGMFGGGRGRRGGGGGRAAPPRGGDLETEITLAFSDAVAGLTTTLHLLGDAPCETCHGSGAKPDTSPTTCPTCAGRGVIMRDREVAVRIPAGVAGGKRIRLKGRGAPGPNGGQAGDLHVLVHVTPHPIFGRDGDHLTLTAPITFAEAALGAAITVPTLDGDPVTLKIPAGTRSGRTFRVRNRGIQTSPAHGDLLVTVEVNVPSSLTDDERHAIEALAAATLQSPRSHLGV</sequence>
<evidence type="ECO:0000313" key="9">
    <source>
        <dbReference type="EMBL" id="CAB4737945.1"/>
    </source>
</evidence>
<dbReference type="SUPFAM" id="SSF46565">
    <property type="entry name" value="Chaperone J-domain"/>
    <property type="match status" value="1"/>
</dbReference>